<accession>B3PQR2</accession>
<dbReference type="AlphaFoldDB" id="B3PQR2"/>
<organism evidence="2 3">
    <name type="scientific">Rhizobium etli (strain CIAT 652)</name>
    <dbReference type="NCBI Taxonomy" id="491916"/>
    <lineage>
        <taxon>Bacteria</taxon>
        <taxon>Pseudomonadati</taxon>
        <taxon>Pseudomonadota</taxon>
        <taxon>Alphaproteobacteria</taxon>
        <taxon>Hyphomicrobiales</taxon>
        <taxon>Rhizobiaceae</taxon>
        <taxon>Rhizobium/Agrobacterium group</taxon>
        <taxon>Rhizobium</taxon>
    </lineage>
</organism>
<protein>
    <submittedName>
        <fullName evidence="2">Uncharacterized protein</fullName>
    </submittedName>
</protein>
<name>B3PQR2_RHIE6</name>
<sequence>MRVKPLDKNNQRSSVGNVPVKGSVVKNVPERLSSFSSPMAGSSSSVVDRSLGRTRNLQCGGRFLSVKLEEPAMSGKIAAPAKRIDPKKQPVCRSDDQVAPP</sequence>
<dbReference type="EMBL" id="CP001074">
    <property type="protein sequence ID" value="ACE91485.1"/>
    <property type="molecule type" value="Genomic_DNA"/>
</dbReference>
<evidence type="ECO:0000256" key="1">
    <source>
        <dbReference type="SAM" id="MobiDB-lite"/>
    </source>
</evidence>
<dbReference type="HOGENOM" id="CLU_2289325_0_0_5"/>
<gene>
    <name evidence="2" type="ordered locus">RHECIAT_CH0002533</name>
</gene>
<evidence type="ECO:0000313" key="3">
    <source>
        <dbReference type="Proteomes" id="UP000008817"/>
    </source>
</evidence>
<dbReference type="Proteomes" id="UP000008817">
    <property type="component" value="Chromosome"/>
</dbReference>
<proteinExistence type="predicted"/>
<reference evidence="2 3" key="1">
    <citation type="submission" date="2008-04" db="EMBL/GenBank/DDBJ databases">
        <title>Genome diversity and DNA divergence of Rhizobium etli.</title>
        <authorList>
            <person name="Gonzalez V."/>
            <person name="Acosta J.L."/>
            <person name="Santamaria R.I."/>
            <person name="Bustos P."/>
            <person name="Hernandez-Gonzalez I.L."/>
            <person name="Fernandez J.L."/>
            <person name="Diaz R."/>
            <person name="Flores M."/>
            <person name="Mora J."/>
            <person name="Palacios R."/>
            <person name="Davila G."/>
        </authorList>
    </citation>
    <scope>NUCLEOTIDE SEQUENCE [LARGE SCALE GENOMIC DNA]</scope>
    <source>
        <strain evidence="2 3">CIAT 652</strain>
    </source>
</reference>
<feature type="region of interest" description="Disordered" evidence="1">
    <location>
        <begin position="1"/>
        <end position="22"/>
    </location>
</feature>
<feature type="region of interest" description="Disordered" evidence="1">
    <location>
        <begin position="76"/>
        <end position="101"/>
    </location>
</feature>
<dbReference type="KEGG" id="rec:RHECIAT_CH0002533"/>
<evidence type="ECO:0000313" key="2">
    <source>
        <dbReference type="EMBL" id="ACE91485.1"/>
    </source>
</evidence>
<feature type="compositionally biased region" description="Basic and acidic residues" evidence="1">
    <location>
        <begin position="1"/>
        <end position="10"/>
    </location>
</feature>
<feature type="compositionally biased region" description="Basic and acidic residues" evidence="1">
    <location>
        <begin position="82"/>
        <end position="101"/>
    </location>
</feature>